<feature type="domain" description="DUF8094" evidence="2">
    <location>
        <begin position="73"/>
        <end position="231"/>
    </location>
</feature>
<comment type="caution">
    <text evidence="3">The sequence shown here is derived from an EMBL/GenBank/DDBJ whole genome shotgun (WGS) entry which is preliminary data.</text>
</comment>
<evidence type="ECO:0000313" key="3">
    <source>
        <dbReference type="EMBL" id="MBW8487546.1"/>
    </source>
</evidence>
<feature type="chain" id="PRO_5045914767" description="DUF8094 domain-containing protein" evidence="1">
    <location>
        <begin position="19"/>
        <end position="285"/>
    </location>
</feature>
<dbReference type="RefSeq" id="WP_220170783.1">
    <property type="nucleotide sequence ID" value="NZ_JAIBOA010000036.1"/>
</dbReference>
<evidence type="ECO:0000256" key="1">
    <source>
        <dbReference type="SAM" id="SignalP"/>
    </source>
</evidence>
<sequence length="285" mass="29074">MRGFVGAASACALALALAGCSGGESTQGAPLGAAASPAIGADASLRTVTAWAKAYNGGGNSRRDAVTGALAAAVRAGGGPSGDVELRDPVFYVPRLAGYPRWFAAAAPAGKKQALAVFVQDKAGDAWRAAHWIETAGRLPEPSFDAQGYAVAADDRALPTAHADYLASGDQSALVPDAASARARAAKVGGWKAEPGRFSPGPGASYALRTKDGGALVWYGLTQQQTLTGGDRGDLPADVRARLDERGASPDGKVRTSRQWLVLGTAPLEGRSRVLDESVALTDAY</sequence>
<keyword evidence="4" id="KW-1185">Reference proteome</keyword>
<accession>A0ABS7G4U1</accession>
<protein>
    <recommendedName>
        <fullName evidence="2">DUF8094 domain-containing protein</fullName>
    </recommendedName>
</protein>
<dbReference type="Proteomes" id="UP000774570">
    <property type="component" value="Unassembled WGS sequence"/>
</dbReference>
<keyword evidence="1" id="KW-0732">Signal</keyword>
<name>A0ABS7G4U1_9ACTN</name>
<organism evidence="3 4">
    <name type="scientific">Actinomadura parmotrematis</name>
    <dbReference type="NCBI Taxonomy" id="2864039"/>
    <lineage>
        <taxon>Bacteria</taxon>
        <taxon>Bacillati</taxon>
        <taxon>Actinomycetota</taxon>
        <taxon>Actinomycetes</taxon>
        <taxon>Streptosporangiales</taxon>
        <taxon>Thermomonosporaceae</taxon>
        <taxon>Actinomadura</taxon>
    </lineage>
</organism>
<feature type="signal peptide" evidence="1">
    <location>
        <begin position="1"/>
        <end position="18"/>
    </location>
</feature>
<dbReference type="InterPro" id="IPR058407">
    <property type="entry name" value="DUF8094"/>
</dbReference>
<gene>
    <name evidence="3" type="ORF">K1Y72_34690</name>
</gene>
<dbReference type="PROSITE" id="PS51257">
    <property type="entry name" value="PROKAR_LIPOPROTEIN"/>
    <property type="match status" value="1"/>
</dbReference>
<dbReference type="Pfam" id="PF26366">
    <property type="entry name" value="DUF8094"/>
    <property type="match status" value="1"/>
</dbReference>
<dbReference type="EMBL" id="JAIBOA010000036">
    <property type="protein sequence ID" value="MBW8487546.1"/>
    <property type="molecule type" value="Genomic_DNA"/>
</dbReference>
<evidence type="ECO:0000313" key="4">
    <source>
        <dbReference type="Proteomes" id="UP000774570"/>
    </source>
</evidence>
<reference evidence="3 4" key="1">
    <citation type="submission" date="2021-07" db="EMBL/GenBank/DDBJ databases">
        <title>Actinomadura sp. PM05-2 isolated from lichen.</title>
        <authorList>
            <person name="Somphong A."/>
            <person name="Phongsopitanun W."/>
            <person name="Tanasupawat S."/>
            <person name="Peongsungnone V."/>
        </authorList>
    </citation>
    <scope>NUCLEOTIDE SEQUENCE [LARGE SCALE GENOMIC DNA]</scope>
    <source>
        <strain evidence="3 4">PM05-2</strain>
    </source>
</reference>
<proteinExistence type="predicted"/>
<evidence type="ECO:0000259" key="2">
    <source>
        <dbReference type="Pfam" id="PF26366"/>
    </source>
</evidence>